<dbReference type="RefSeq" id="WP_341370248.1">
    <property type="nucleotide sequence ID" value="NZ_JBBPCO010000004.1"/>
</dbReference>
<proteinExistence type="predicted"/>
<accession>A0ABU9D6K6</accession>
<comment type="caution">
    <text evidence="1">The sequence shown here is derived from an EMBL/GenBank/DDBJ whole genome shotgun (WGS) entry which is preliminary data.</text>
</comment>
<keyword evidence="2" id="KW-1185">Reference proteome</keyword>
<organism evidence="1 2">
    <name type="scientific">Thermithiobacillus plumbiphilus</name>
    <dbReference type="NCBI Taxonomy" id="1729899"/>
    <lineage>
        <taxon>Bacteria</taxon>
        <taxon>Pseudomonadati</taxon>
        <taxon>Pseudomonadota</taxon>
        <taxon>Acidithiobacillia</taxon>
        <taxon>Acidithiobacillales</taxon>
        <taxon>Thermithiobacillaceae</taxon>
        <taxon>Thermithiobacillus</taxon>
    </lineage>
</organism>
<sequence length="225" mass="24463">MEEEFSSATPATQPMVSPAADLSVLLIGLLKSVLYRDGDERRWAALLNLQARVRDYVAVLNLELVLDESEGYAFLKSRPEPADDDASPRLPRLVARRPLSFTVSLLLALLRKKLAEFDAGGGDTRLVLSRDDIVELMRVFLPDGPNEAKLIDQMDATINKVAELGFLQKLKPAAGAAAGPATYEVQRILKAFVDAQWLAEFDARLAAYQSQLSGANAAGEGAAHE</sequence>
<evidence type="ECO:0000313" key="1">
    <source>
        <dbReference type="EMBL" id="MEK8089183.1"/>
    </source>
</evidence>
<protein>
    <submittedName>
        <fullName evidence="1">DUF4194 domain-containing protein</fullName>
    </submittedName>
</protein>
<dbReference type="Proteomes" id="UP001446205">
    <property type="component" value="Unassembled WGS sequence"/>
</dbReference>
<name>A0ABU9D6K6_9PROT</name>
<dbReference type="InterPro" id="IPR025449">
    <property type="entry name" value="JetB"/>
</dbReference>
<gene>
    <name evidence="1" type="ORF">WOB96_05330</name>
</gene>
<evidence type="ECO:0000313" key="2">
    <source>
        <dbReference type="Proteomes" id="UP001446205"/>
    </source>
</evidence>
<reference evidence="1 2" key="1">
    <citation type="submission" date="2024-04" db="EMBL/GenBank/DDBJ databases">
        <authorList>
            <person name="Abashina T."/>
            <person name="Shaikin A."/>
        </authorList>
    </citation>
    <scope>NUCLEOTIDE SEQUENCE [LARGE SCALE GENOMIC DNA]</scope>
    <source>
        <strain evidence="1 2">AAFK</strain>
    </source>
</reference>
<dbReference type="Pfam" id="PF13835">
    <property type="entry name" value="DUF4194"/>
    <property type="match status" value="1"/>
</dbReference>
<dbReference type="EMBL" id="JBBPCO010000004">
    <property type="protein sequence ID" value="MEK8089183.1"/>
    <property type="molecule type" value="Genomic_DNA"/>
</dbReference>